<dbReference type="Gene3D" id="1.20.1280.50">
    <property type="match status" value="1"/>
</dbReference>
<dbReference type="OrthoDB" id="591557at2759"/>
<dbReference type="Pfam" id="PF07734">
    <property type="entry name" value="FBA_1"/>
    <property type="match status" value="1"/>
</dbReference>
<evidence type="ECO:0000259" key="2">
    <source>
        <dbReference type="PROSITE" id="PS50181"/>
    </source>
</evidence>
<dbReference type="SUPFAM" id="SSF81383">
    <property type="entry name" value="F-box domain"/>
    <property type="match status" value="1"/>
</dbReference>
<dbReference type="CDD" id="cd22157">
    <property type="entry name" value="F-box_AtFBW1-like"/>
    <property type="match status" value="1"/>
</dbReference>
<dbReference type="InterPro" id="IPR036047">
    <property type="entry name" value="F-box-like_dom_sf"/>
</dbReference>
<accession>A0A835HIN2</accession>
<feature type="domain" description="F-box" evidence="2">
    <location>
        <begin position="1"/>
        <end position="44"/>
    </location>
</feature>
<gene>
    <name evidence="3" type="ORF">IFM89_002473</name>
</gene>
<dbReference type="PANTHER" id="PTHR31672:SF13">
    <property type="entry name" value="F-BOX PROTEIN CPR30-LIKE"/>
    <property type="match status" value="1"/>
</dbReference>
<evidence type="ECO:0000256" key="1">
    <source>
        <dbReference type="SAM" id="MobiDB-lite"/>
    </source>
</evidence>
<organism evidence="3 4">
    <name type="scientific">Coptis chinensis</name>
    <dbReference type="NCBI Taxonomy" id="261450"/>
    <lineage>
        <taxon>Eukaryota</taxon>
        <taxon>Viridiplantae</taxon>
        <taxon>Streptophyta</taxon>
        <taxon>Embryophyta</taxon>
        <taxon>Tracheophyta</taxon>
        <taxon>Spermatophyta</taxon>
        <taxon>Magnoliopsida</taxon>
        <taxon>Ranunculales</taxon>
        <taxon>Ranunculaceae</taxon>
        <taxon>Coptidoideae</taxon>
        <taxon>Coptis</taxon>
    </lineage>
</organism>
<keyword evidence="4" id="KW-1185">Reference proteome</keyword>
<evidence type="ECO:0000313" key="4">
    <source>
        <dbReference type="Proteomes" id="UP000631114"/>
    </source>
</evidence>
<dbReference type="PROSITE" id="PS50181">
    <property type="entry name" value="FBOX"/>
    <property type="match status" value="1"/>
</dbReference>
<dbReference type="EMBL" id="JADFTS010000006">
    <property type="protein sequence ID" value="KAF9600000.1"/>
    <property type="molecule type" value="Genomic_DNA"/>
</dbReference>
<dbReference type="InterPro" id="IPR001810">
    <property type="entry name" value="F-box_dom"/>
</dbReference>
<feature type="region of interest" description="Disordered" evidence="1">
    <location>
        <begin position="276"/>
        <end position="299"/>
    </location>
</feature>
<dbReference type="AlphaFoldDB" id="A0A835HIN2"/>
<reference evidence="3 4" key="1">
    <citation type="submission" date="2020-10" db="EMBL/GenBank/DDBJ databases">
        <title>The Coptis chinensis genome and diversification of protoberbering-type alkaloids.</title>
        <authorList>
            <person name="Wang B."/>
            <person name="Shu S."/>
            <person name="Song C."/>
            <person name="Liu Y."/>
        </authorList>
    </citation>
    <scope>NUCLEOTIDE SEQUENCE [LARGE SCALE GENOMIC DNA]</scope>
    <source>
        <strain evidence="3">HL-2020</strain>
        <tissue evidence="3">Leaf</tissue>
    </source>
</reference>
<dbReference type="Pfam" id="PF00646">
    <property type="entry name" value="F-box"/>
    <property type="match status" value="1"/>
</dbReference>
<proteinExistence type="predicted"/>
<feature type="compositionally biased region" description="Basic and acidic residues" evidence="1">
    <location>
        <begin position="276"/>
        <end position="285"/>
    </location>
</feature>
<dbReference type="SMART" id="SM00256">
    <property type="entry name" value="FBOX"/>
    <property type="match status" value="1"/>
</dbReference>
<dbReference type="InterPro" id="IPR017451">
    <property type="entry name" value="F-box-assoc_interact_dom"/>
</dbReference>
<protein>
    <recommendedName>
        <fullName evidence="2">F-box domain-containing protein</fullName>
    </recommendedName>
</protein>
<dbReference type="InterPro" id="IPR006527">
    <property type="entry name" value="F-box-assoc_dom_typ1"/>
</dbReference>
<dbReference type="NCBIfam" id="TIGR01640">
    <property type="entry name" value="F_box_assoc_1"/>
    <property type="match status" value="1"/>
</dbReference>
<comment type="caution">
    <text evidence="3">The sequence shown here is derived from an EMBL/GenBank/DDBJ whole genome shotgun (WGS) entry which is preliminary data.</text>
</comment>
<name>A0A835HIN2_9MAGN</name>
<sequence>MSTLPFDIVTIILERLTVKSLLRFKCVCKPWCCLINDPLFIKRHLNTAIETEKFNIMFSHHHLHSIEYDSFEFNEVVDIDYPYKNKTSGCVEVLSGSCNGLMLGGIFFLWNPSTKEFKKLPKTYIEICEEIPERYLIEIRNYGLGYDHTADDYKVVRIAKFNGYQDNYGDATVDCEVKVYTLGTNSWKNVADVPQNLLYDGQSGVYVNGALHWLAFTEQGSEFVRVMKDHDDLVPYDPKSQKVKTLGMQDIFSPGFEAEIYVGSLVSLNSGTYVEGKGERMNTKGEEDELLEDISCPLP</sequence>
<dbReference type="PANTHER" id="PTHR31672">
    <property type="entry name" value="BNACNNG10540D PROTEIN"/>
    <property type="match status" value="1"/>
</dbReference>
<dbReference type="Proteomes" id="UP000631114">
    <property type="component" value="Unassembled WGS sequence"/>
</dbReference>
<dbReference type="InterPro" id="IPR050796">
    <property type="entry name" value="SCF_F-box_component"/>
</dbReference>
<evidence type="ECO:0000313" key="3">
    <source>
        <dbReference type="EMBL" id="KAF9600000.1"/>
    </source>
</evidence>